<reference evidence="14" key="1">
    <citation type="submission" date="2014-03" db="EMBL/GenBank/DDBJ databases">
        <authorList>
            <person name="Casaregola S."/>
        </authorList>
    </citation>
    <scope>NUCLEOTIDE SEQUENCE [LARGE SCALE GENOMIC DNA]</scope>
    <source>
        <strain evidence="14">CLIB 918</strain>
    </source>
</reference>
<dbReference type="PROSITE" id="PS00978">
    <property type="entry name" value="FAD_G3PDH_2"/>
    <property type="match status" value="1"/>
</dbReference>
<dbReference type="OrthoDB" id="264015at2759"/>
<evidence type="ECO:0000256" key="11">
    <source>
        <dbReference type="SAM" id="SignalP"/>
    </source>
</evidence>
<evidence type="ECO:0000256" key="7">
    <source>
        <dbReference type="ARBA" id="ARBA00022946"/>
    </source>
</evidence>
<evidence type="ECO:0000256" key="8">
    <source>
        <dbReference type="ARBA" id="ARBA00023002"/>
    </source>
</evidence>
<evidence type="ECO:0000256" key="6">
    <source>
        <dbReference type="ARBA" id="ARBA00022827"/>
    </source>
</evidence>
<feature type="chain" id="PRO_5005325776" description="Glycerol-3-phosphate dehydrogenase" evidence="11">
    <location>
        <begin position="22"/>
        <end position="619"/>
    </location>
</feature>
<dbReference type="GO" id="GO:0005739">
    <property type="term" value="C:mitochondrion"/>
    <property type="evidence" value="ECO:0007669"/>
    <property type="project" value="UniProtKB-SubCell"/>
</dbReference>
<keyword evidence="9" id="KW-0496">Mitochondrion</keyword>
<keyword evidence="15" id="KW-1185">Reference proteome</keyword>
<dbReference type="GO" id="GO:0004368">
    <property type="term" value="F:glycerol-3-phosphate dehydrogenase (quinone) activity"/>
    <property type="evidence" value="ECO:0007669"/>
    <property type="project" value="UniProtKB-EC"/>
</dbReference>
<dbReference type="PROSITE" id="PS51318">
    <property type="entry name" value="TAT"/>
    <property type="match status" value="1"/>
</dbReference>
<proteinExistence type="inferred from homology"/>
<dbReference type="Gene3D" id="3.50.50.60">
    <property type="entry name" value="FAD/NAD(P)-binding domain"/>
    <property type="match status" value="1"/>
</dbReference>
<evidence type="ECO:0000256" key="3">
    <source>
        <dbReference type="ARBA" id="ARBA00004745"/>
    </source>
</evidence>
<dbReference type="Pfam" id="PF16901">
    <property type="entry name" value="DAO_C"/>
    <property type="match status" value="1"/>
</dbReference>
<evidence type="ECO:0000259" key="12">
    <source>
        <dbReference type="Pfam" id="PF01266"/>
    </source>
</evidence>
<dbReference type="InterPro" id="IPR006076">
    <property type="entry name" value="FAD-dep_OxRdtase"/>
</dbReference>
<evidence type="ECO:0000256" key="2">
    <source>
        <dbReference type="ARBA" id="ARBA00004173"/>
    </source>
</evidence>
<feature type="domain" description="FAD dependent oxidoreductase" evidence="12">
    <location>
        <begin position="68"/>
        <end position="439"/>
    </location>
</feature>
<evidence type="ECO:0000256" key="10">
    <source>
        <dbReference type="RuleBase" id="RU361217"/>
    </source>
</evidence>
<keyword evidence="5 10" id="KW-0285">Flavoprotein</keyword>
<dbReference type="STRING" id="1173061.A0A0J9XGN0"/>
<keyword evidence="8 10" id="KW-0560">Oxidoreductase</keyword>
<evidence type="ECO:0000259" key="13">
    <source>
        <dbReference type="Pfam" id="PF16901"/>
    </source>
</evidence>
<dbReference type="InterPro" id="IPR031656">
    <property type="entry name" value="DAO_C"/>
</dbReference>
<dbReference type="EC" id="1.1.5.3" evidence="10"/>
<dbReference type="Gene3D" id="1.10.8.870">
    <property type="entry name" value="Alpha-glycerophosphate oxidase, cap domain"/>
    <property type="match status" value="1"/>
</dbReference>
<dbReference type="FunFam" id="1.10.8.870:FF:000010">
    <property type="entry name" value="Glycerol-3-phosphate dehydrogenase"/>
    <property type="match status" value="1"/>
</dbReference>
<feature type="domain" description="Alpha-glycerophosphate oxidase C-terminal" evidence="13">
    <location>
        <begin position="463"/>
        <end position="599"/>
    </location>
</feature>
<accession>A0A0J9XGN0</accession>
<sequence length="619" mass="68335">MFSRRVFLATASLSTAVLASATVLKANADSDTKLDYPIPKVAAPPPKREELIKKLHQASGETPDDVYDILVIGGGATGTGVAVDAASRGLKVALLERDDFSCGTSSRSTKLVHGGVRYLEKAVWNLDYSQYELVREALHERKVFLDIAPHLSFALPIMIPVYKWWQLPYFWIGVKAYDFLAGKQNLESSYLLTKSKALEAFPQLNPEKVKGAVVYYDGSHNDARMNVSLALSAIELGATVLNHVEVTGIDKDPSTGKIIGVTAKDLESSDSENNNTFKVKAKSVVNATGPFTDSIRKLDNFQTQSIVAPSSGVHIVLPGYYCPKKLGLLDAATSDGRVIFFLPWQGSTIAGTTDNPTNISPNPTPSEEDIQFILKEVRRYFEGNLDVRREDVLAAWSGIRPLVRDPHAKNTESLVRNHLITVSDSGLVTIAGGKWTTYRQMAQETVNKCIETFGLAPKRLTTATESLELVGSQGWTNLEYIHLIQMFNLAPNVAKHLSENYGTRAFTVVEFLEPSKLTSDNKDTVSLATATAGKTLIDPYPFLHAEIKYAMRYEYATTAIDFLARRTRLAFLDSRAAYEVLPTVIEEMSKELGWSNARKQKEHDTSVEYLKGMGLQLKD</sequence>
<dbReference type="PANTHER" id="PTHR11985:SF15">
    <property type="entry name" value="GLYCEROL-3-PHOSPHATE DEHYDROGENASE, MITOCHONDRIAL"/>
    <property type="match status" value="1"/>
</dbReference>
<evidence type="ECO:0000256" key="9">
    <source>
        <dbReference type="ARBA" id="ARBA00023128"/>
    </source>
</evidence>
<evidence type="ECO:0000313" key="14">
    <source>
        <dbReference type="EMBL" id="CDO56066.1"/>
    </source>
</evidence>
<dbReference type="Pfam" id="PF01266">
    <property type="entry name" value="DAO"/>
    <property type="match status" value="1"/>
</dbReference>
<protein>
    <recommendedName>
        <fullName evidence="10">Glycerol-3-phosphate dehydrogenase</fullName>
        <ecNumber evidence="10">1.1.5.3</ecNumber>
    </recommendedName>
</protein>
<dbReference type="InterPro" id="IPR038299">
    <property type="entry name" value="DAO_C_sf"/>
</dbReference>
<dbReference type="InterPro" id="IPR036188">
    <property type="entry name" value="FAD/NAD-bd_sf"/>
</dbReference>
<organism evidence="14 15">
    <name type="scientific">Geotrichum candidum</name>
    <name type="common">Oospora lactis</name>
    <name type="synonym">Dipodascus geotrichum</name>
    <dbReference type="NCBI Taxonomy" id="1173061"/>
    <lineage>
        <taxon>Eukaryota</taxon>
        <taxon>Fungi</taxon>
        <taxon>Dikarya</taxon>
        <taxon>Ascomycota</taxon>
        <taxon>Saccharomycotina</taxon>
        <taxon>Dipodascomycetes</taxon>
        <taxon>Dipodascales</taxon>
        <taxon>Dipodascaceae</taxon>
        <taxon>Geotrichum</taxon>
    </lineage>
</organism>
<dbReference type="PANTHER" id="PTHR11985">
    <property type="entry name" value="GLYCEROL-3-PHOSPHATE DEHYDROGENASE"/>
    <property type="match status" value="1"/>
</dbReference>
<comment type="catalytic activity">
    <reaction evidence="10">
        <text>a quinone + sn-glycerol 3-phosphate = dihydroxyacetone phosphate + a quinol</text>
        <dbReference type="Rhea" id="RHEA:18977"/>
        <dbReference type="ChEBI" id="CHEBI:24646"/>
        <dbReference type="ChEBI" id="CHEBI:57597"/>
        <dbReference type="ChEBI" id="CHEBI:57642"/>
        <dbReference type="ChEBI" id="CHEBI:132124"/>
        <dbReference type="EC" id="1.1.5.3"/>
    </reaction>
</comment>
<keyword evidence="7" id="KW-0809">Transit peptide</keyword>
<keyword evidence="11" id="KW-0732">Signal</keyword>
<evidence type="ECO:0000313" key="15">
    <source>
        <dbReference type="Proteomes" id="UP000242525"/>
    </source>
</evidence>
<dbReference type="InterPro" id="IPR006311">
    <property type="entry name" value="TAT_signal"/>
</dbReference>
<dbReference type="Gene3D" id="3.30.9.10">
    <property type="entry name" value="D-Amino Acid Oxidase, subunit A, domain 2"/>
    <property type="match status" value="1"/>
</dbReference>
<dbReference type="EMBL" id="CCBN010000013">
    <property type="protein sequence ID" value="CDO56066.1"/>
    <property type="molecule type" value="Genomic_DNA"/>
</dbReference>
<dbReference type="InterPro" id="IPR000447">
    <property type="entry name" value="G3P_DH_FAD-dep"/>
</dbReference>
<dbReference type="Proteomes" id="UP000242525">
    <property type="component" value="Unassembled WGS sequence"/>
</dbReference>
<dbReference type="SUPFAM" id="SSF51905">
    <property type="entry name" value="FAD/NAD(P)-binding domain"/>
    <property type="match status" value="1"/>
</dbReference>
<comment type="cofactor">
    <cofactor evidence="1 10">
        <name>FAD</name>
        <dbReference type="ChEBI" id="CHEBI:57692"/>
    </cofactor>
</comment>
<evidence type="ECO:0000256" key="1">
    <source>
        <dbReference type="ARBA" id="ARBA00001974"/>
    </source>
</evidence>
<dbReference type="PRINTS" id="PR01001">
    <property type="entry name" value="FADG3PDH"/>
</dbReference>
<name>A0A0J9XGN0_GEOCN</name>
<comment type="subcellular location">
    <subcellularLocation>
        <location evidence="2">Mitochondrion</location>
    </subcellularLocation>
</comment>
<dbReference type="AlphaFoldDB" id="A0A0J9XGN0"/>
<gene>
    <name evidence="14" type="ORF">BN980_GECA13s02507g</name>
</gene>
<comment type="pathway">
    <text evidence="3">Polyol metabolism; glycerol degradation.</text>
</comment>
<keyword evidence="6" id="KW-0274">FAD</keyword>
<comment type="caution">
    <text evidence="14">The sequence shown here is derived from an EMBL/GenBank/DDBJ whole genome shotgun (WGS) entry which is preliminary data.</text>
</comment>
<dbReference type="GO" id="GO:0006072">
    <property type="term" value="P:glycerol-3-phosphate metabolic process"/>
    <property type="evidence" value="ECO:0007669"/>
    <property type="project" value="UniProtKB-UniRule"/>
</dbReference>
<dbReference type="SUPFAM" id="SSF54373">
    <property type="entry name" value="FAD-linked reductases, C-terminal domain"/>
    <property type="match status" value="1"/>
</dbReference>
<dbReference type="FunFam" id="3.30.9.10:FF:000037">
    <property type="entry name" value="Glycerol-3-phosphate dehydrogenase"/>
    <property type="match status" value="1"/>
</dbReference>
<dbReference type="PROSITE" id="PS00977">
    <property type="entry name" value="FAD_G3PDH_1"/>
    <property type="match status" value="1"/>
</dbReference>
<evidence type="ECO:0000256" key="4">
    <source>
        <dbReference type="ARBA" id="ARBA00007330"/>
    </source>
</evidence>
<evidence type="ECO:0000256" key="5">
    <source>
        <dbReference type="ARBA" id="ARBA00022630"/>
    </source>
</evidence>
<feature type="signal peptide" evidence="11">
    <location>
        <begin position="1"/>
        <end position="21"/>
    </location>
</feature>
<comment type="similarity">
    <text evidence="4 10">Belongs to the FAD-dependent glycerol-3-phosphate dehydrogenase family.</text>
</comment>